<name>A0A4V2QBT8_9FIRM</name>
<accession>A0A4V2QBT8</accession>
<evidence type="ECO:0000259" key="3">
    <source>
        <dbReference type="Pfam" id="PF03358"/>
    </source>
</evidence>
<feature type="domain" description="NADPH-dependent FMN reductase-like" evidence="3">
    <location>
        <begin position="5"/>
        <end position="103"/>
    </location>
</feature>
<dbReference type="InterPro" id="IPR029039">
    <property type="entry name" value="Flavoprotein-like_sf"/>
</dbReference>
<dbReference type="InterPro" id="IPR051796">
    <property type="entry name" value="ISF_SsuE-like"/>
</dbReference>
<proteinExistence type="predicted"/>
<dbReference type="GO" id="GO:0016491">
    <property type="term" value="F:oxidoreductase activity"/>
    <property type="evidence" value="ECO:0007669"/>
    <property type="project" value="InterPro"/>
</dbReference>
<dbReference type="Gene3D" id="3.40.50.360">
    <property type="match status" value="1"/>
</dbReference>
<dbReference type="AlphaFoldDB" id="A0A4V2QBT8"/>
<dbReference type="InterPro" id="IPR005025">
    <property type="entry name" value="FMN_Rdtase-like_dom"/>
</dbReference>
<organism evidence="4 5">
    <name type="scientific">Kineothrix alysoides</name>
    <dbReference type="NCBI Taxonomy" id="1469948"/>
    <lineage>
        <taxon>Bacteria</taxon>
        <taxon>Bacillati</taxon>
        <taxon>Bacillota</taxon>
        <taxon>Clostridia</taxon>
        <taxon>Lachnospirales</taxon>
        <taxon>Lachnospiraceae</taxon>
        <taxon>Kineothrix</taxon>
    </lineage>
</organism>
<dbReference type="Proteomes" id="UP000295718">
    <property type="component" value="Unassembled WGS sequence"/>
</dbReference>
<dbReference type="OrthoDB" id="9790975at2"/>
<dbReference type="PANTHER" id="PTHR43278:SF4">
    <property type="entry name" value="NAD(P)H-DEPENDENT FMN-CONTAINING OXIDOREDUCTASE YWQN-RELATED"/>
    <property type="match status" value="1"/>
</dbReference>
<evidence type="ECO:0000256" key="2">
    <source>
        <dbReference type="ARBA" id="ARBA00022643"/>
    </source>
</evidence>
<dbReference type="EMBL" id="SLUO01000008">
    <property type="protein sequence ID" value="TCL57692.1"/>
    <property type="molecule type" value="Genomic_DNA"/>
</dbReference>
<dbReference type="RefSeq" id="WP_031392535.1">
    <property type="nucleotide sequence ID" value="NZ_JPNB01000003.1"/>
</dbReference>
<protein>
    <submittedName>
        <fullName evidence="4">Multimeric flavodoxin WrbA</fullName>
    </submittedName>
</protein>
<dbReference type="SUPFAM" id="SSF52218">
    <property type="entry name" value="Flavoproteins"/>
    <property type="match status" value="1"/>
</dbReference>
<keyword evidence="5" id="KW-1185">Reference proteome</keyword>
<dbReference type="PANTHER" id="PTHR43278">
    <property type="entry name" value="NAD(P)H-DEPENDENT FMN-CONTAINING OXIDOREDUCTASE YWQN-RELATED"/>
    <property type="match status" value="1"/>
</dbReference>
<keyword evidence="1" id="KW-0285">Flavoprotein</keyword>
<keyword evidence="2" id="KW-0288">FMN</keyword>
<evidence type="ECO:0000256" key="1">
    <source>
        <dbReference type="ARBA" id="ARBA00022630"/>
    </source>
</evidence>
<dbReference type="STRING" id="1469948.GCA_000732725_03913"/>
<evidence type="ECO:0000313" key="4">
    <source>
        <dbReference type="EMBL" id="TCL57692.1"/>
    </source>
</evidence>
<evidence type="ECO:0000313" key="5">
    <source>
        <dbReference type="Proteomes" id="UP000295718"/>
    </source>
</evidence>
<sequence>MKSKKILAILGGPHTNGITGSMLDCAIRSSEGAEYEISRINLYEKQLGFCKGCRACIRTGVCIQKDGLQEIASLMKECDMVILAAPIYWANVPACVKNMFDRLLGTAIEETNTFPKPRLPGKKYVVLTACNAPFPFSWICGQSRYAIRSMDEFFKAAGMSCAGRVVCTNAAKRKGKELSEALVRKIDRCIV</sequence>
<reference evidence="4 5" key="1">
    <citation type="submission" date="2019-03" db="EMBL/GenBank/DDBJ databases">
        <title>Genomic Encyclopedia of Type Strains, Phase IV (KMG-IV): sequencing the most valuable type-strain genomes for metagenomic binning, comparative biology and taxonomic classification.</title>
        <authorList>
            <person name="Goeker M."/>
        </authorList>
    </citation>
    <scope>NUCLEOTIDE SEQUENCE [LARGE SCALE GENOMIC DNA]</scope>
    <source>
        <strain evidence="4 5">DSM 100556</strain>
    </source>
</reference>
<dbReference type="Pfam" id="PF03358">
    <property type="entry name" value="FMN_red"/>
    <property type="match status" value="1"/>
</dbReference>
<gene>
    <name evidence="4" type="ORF">EDD76_108227</name>
</gene>
<comment type="caution">
    <text evidence="4">The sequence shown here is derived from an EMBL/GenBank/DDBJ whole genome shotgun (WGS) entry which is preliminary data.</text>
</comment>